<organism evidence="2 3">
    <name type="scientific">Streptomyces sanyensis</name>
    <dbReference type="NCBI Taxonomy" id="568869"/>
    <lineage>
        <taxon>Bacteria</taxon>
        <taxon>Bacillati</taxon>
        <taxon>Actinomycetota</taxon>
        <taxon>Actinomycetes</taxon>
        <taxon>Kitasatosporales</taxon>
        <taxon>Streptomycetaceae</taxon>
        <taxon>Streptomyces</taxon>
    </lineage>
</organism>
<dbReference type="Proteomes" id="UP001501147">
    <property type="component" value="Unassembled WGS sequence"/>
</dbReference>
<reference evidence="3" key="1">
    <citation type="journal article" date="2019" name="Int. J. Syst. Evol. Microbiol.">
        <title>The Global Catalogue of Microorganisms (GCM) 10K type strain sequencing project: providing services to taxonomists for standard genome sequencing and annotation.</title>
        <authorList>
            <consortium name="The Broad Institute Genomics Platform"/>
            <consortium name="The Broad Institute Genome Sequencing Center for Infectious Disease"/>
            <person name="Wu L."/>
            <person name="Ma J."/>
        </authorList>
    </citation>
    <scope>NUCLEOTIDE SEQUENCE [LARGE SCALE GENOMIC DNA]</scope>
    <source>
        <strain evidence="3">JCM 18324</strain>
    </source>
</reference>
<keyword evidence="3" id="KW-1185">Reference proteome</keyword>
<dbReference type="EMBL" id="BAABJV010000001">
    <property type="protein sequence ID" value="GAA4759406.1"/>
    <property type="molecule type" value="Genomic_DNA"/>
</dbReference>
<accession>A0ABP8ZKR2</accession>
<evidence type="ECO:0000313" key="2">
    <source>
        <dbReference type="EMBL" id="GAA4759406.1"/>
    </source>
</evidence>
<gene>
    <name evidence="2" type="ORF">GCM10023329_00160</name>
</gene>
<feature type="compositionally biased region" description="Basic and acidic residues" evidence="1">
    <location>
        <begin position="30"/>
        <end position="57"/>
    </location>
</feature>
<feature type="region of interest" description="Disordered" evidence="1">
    <location>
        <begin position="1"/>
        <end position="71"/>
    </location>
</feature>
<name>A0ABP8ZKR2_9ACTN</name>
<evidence type="ECO:0000256" key="1">
    <source>
        <dbReference type="SAM" id="MobiDB-lite"/>
    </source>
</evidence>
<sequence length="71" mass="7668">MQHPDQLLQAERAEAGGQLKDDGELVASEPADRSARARPGREAGRDRREDGVARRVPEPVVDGLEPVGVDL</sequence>
<comment type="caution">
    <text evidence="2">The sequence shown here is derived from an EMBL/GenBank/DDBJ whole genome shotgun (WGS) entry which is preliminary data.</text>
</comment>
<feature type="compositionally biased region" description="Basic and acidic residues" evidence="1">
    <location>
        <begin position="11"/>
        <end position="23"/>
    </location>
</feature>
<proteinExistence type="predicted"/>
<protein>
    <submittedName>
        <fullName evidence="2">Uncharacterized protein</fullName>
    </submittedName>
</protein>
<evidence type="ECO:0000313" key="3">
    <source>
        <dbReference type="Proteomes" id="UP001501147"/>
    </source>
</evidence>